<evidence type="ECO:0000256" key="2">
    <source>
        <dbReference type="SAM" id="SignalP"/>
    </source>
</evidence>
<dbReference type="PROSITE" id="PS51257">
    <property type="entry name" value="PROKAR_LIPOPROTEIN"/>
    <property type="match status" value="1"/>
</dbReference>
<feature type="chain" id="PRO_5038488318" description="DUF4309 domain-containing protein" evidence="2">
    <location>
        <begin position="24"/>
        <end position="504"/>
    </location>
</feature>
<evidence type="ECO:0000313" key="4">
    <source>
        <dbReference type="Proteomes" id="UP000257032"/>
    </source>
</evidence>
<reference evidence="3 4" key="1">
    <citation type="submission" date="2018-08" db="EMBL/GenBank/DDBJ databases">
        <title>Genome sequence of strict halophilic Halobacillus trueperi SS1 isolated from Lunsu, a salty water body of North West Himalayas.</title>
        <authorList>
            <person name="Gupta S."/>
            <person name="Sharma P."/>
            <person name="Dev K."/>
            <person name="Baumler D."/>
            <person name="Sourirajan A."/>
        </authorList>
    </citation>
    <scope>NUCLEOTIDE SEQUENCE [LARGE SCALE GENOMIC DNA]</scope>
    <source>
        <strain evidence="3 4">SS1</strain>
    </source>
</reference>
<gene>
    <name evidence="3" type="ORF">DXT76_06550</name>
</gene>
<name>A0A3D8VS99_9BACI</name>
<accession>A0A3D8VS99</accession>
<comment type="caution">
    <text evidence="3">The sequence shown here is derived from an EMBL/GenBank/DDBJ whole genome shotgun (WGS) entry which is preliminary data.</text>
</comment>
<evidence type="ECO:0008006" key="5">
    <source>
        <dbReference type="Google" id="ProtNLM"/>
    </source>
</evidence>
<feature type="compositionally biased region" description="Basic and acidic residues" evidence="1">
    <location>
        <begin position="340"/>
        <end position="369"/>
    </location>
</feature>
<feature type="signal peptide" evidence="2">
    <location>
        <begin position="1"/>
        <end position="23"/>
    </location>
</feature>
<dbReference type="Proteomes" id="UP000257032">
    <property type="component" value="Unassembled WGS sequence"/>
</dbReference>
<keyword evidence="2" id="KW-0732">Signal</keyword>
<feature type="region of interest" description="Disordered" evidence="1">
    <location>
        <begin position="338"/>
        <end position="373"/>
    </location>
</feature>
<protein>
    <recommendedName>
        <fullName evidence="5">DUF4309 domain-containing protein</fullName>
    </recommendedName>
</protein>
<dbReference type="AlphaFoldDB" id="A0A3D8VS99"/>
<organism evidence="3 4">
    <name type="scientific">Halobacillus trueperi</name>
    <dbReference type="NCBI Taxonomy" id="156205"/>
    <lineage>
        <taxon>Bacteria</taxon>
        <taxon>Bacillati</taxon>
        <taxon>Bacillota</taxon>
        <taxon>Bacilli</taxon>
        <taxon>Bacillales</taxon>
        <taxon>Bacillaceae</taxon>
        <taxon>Halobacillus</taxon>
    </lineage>
</organism>
<sequence>MNFRNFYAYICLIIILSVLSACSNESEAESHKEESESNKGVEEVEENIDSIDVEQVELQETEEQKAVRKAVEAYINSIQGEDYEAAYESLSNVYKNAGITVGDLKQDFSRSRVDFSRYNLEIYPIRNRNAKETSETNIDEEFMLVRIFFKHPSQTREDAEEFPGSDVKWLDERIWLHKENEEWKFYALDDQSGVTWKPDVYEAVMGFMESIKTKESNRIFSHFSGYYGENGYTAEDTEHFGIRQGDVKGYRILSITDELGAHMNFDIKVGKKLARVEVGYIKSDPDQLAGKEVSYSQSWIFHLEEGTWKVIAMTPGDLRKSAVACYIEENCDELFDTNWNEEKESSVDRETDQPEEGTKPTKESKEEPKQVASDVMPLNKRDFNFMGVWVGMPLDKAQEILGSEFERAGEGELEVYAYDGFSLYSGIGEQRFGIEFIDSTLVTERGISKEDSLEKLLATYGEDYEEEYMFGIRSIHYKSEEHGAVIRFSITEQDEINRITYEPL</sequence>
<dbReference type="RefSeq" id="WP_115893728.1">
    <property type="nucleotide sequence ID" value="NZ_QTLC01000028.1"/>
</dbReference>
<evidence type="ECO:0000256" key="1">
    <source>
        <dbReference type="SAM" id="MobiDB-lite"/>
    </source>
</evidence>
<dbReference type="EMBL" id="QTLC01000028">
    <property type="protein sequence ID" value="RDY71658.1"/>
    <property type="molecule type" value="Genomic_DNA"/>
</dbReference>
<proteinExistence type="predicted"/>
<evidence type="ECO:0000313" key="3">
    <source>
        <dbReference type="EMBL" id="RDY71658.1"/>
    </source>
</evidence>